<dbReference type="GO" id="GO:0003824">
    <property type="term" value="F:catalytic activity"/>
    <property type="evidence" value="ECO:0007669"/>
    <property type="project" value="InterPro"/>
</dbReference>
<name>A0A9D1AKS9_9FIRM</name>
<dbReference type="SFLD" id="SFLDG01067">
    <property type="entry name" value="SPASM/twitch_domain_containing"/>
    <property type="match status" value="1"/>
</dbReference>
<keyword evidence="4" id="KW-0411">Iron-sulfur</keyword>
<dbReference type="SUPFAM" id="SSF102114">
    <property type="entry name" value="Radical SAM enzymes"/>
    <property type="match status" value="1"/>
</dbReference>
<dbReference type="PANTHER" id="PTHR11228">
    <property type="entry name" value="RADICAL SAM DOMAIN PROTEIN"/>
    <property type="match status" value="1"/>
</dbReference>
<organism evidence="6 7">
    <name type="scientific">Candidatus Caccousia avicola</name>
    <dbReference type="NCBI Taxonomy" id="2840721"/>
    <lineage>
        <taxon>Bacteria</taxon>
        <taxon>Bacillati</taxon>
        <taxon>Bacillota</taxon>
        <taxon>Clostridia</taxon>
        <taxon>Eubacteriales</taxon>
        <taxon>Oscillospiraceae</taxon>
        <taxon>Oscillospiraceae incertae sedis</taxon>
        <taxon>Candidatus Caccousia</taxon>
    </lineage>
</organism>
<evidence type="ECO:0000259" key="5">
    <source>
        <dbReference type="Pfam" id="PF04055"/>
    </source>
</evidence>
<keyword evidence="1" id="KW-0949">S-adenosyl-L-methionine</keyword>
<gene>
    <name evidence="6" type="ORF">IAB89_01465</name>
</gene>
<evidence type="ECO:0000256" key="3">
    <source>
        <dbReference type="ARBA" id="ARBA00023004"/>
    </source>
</evidence>
<dbReference type="Gene3D" id="3.20.20.70">
    <property type="entry name" value="Aldolase class I"/>
    <property type="match status" value="1"/>
</dbReference>
<dbReference type="AlphaFoldDB" id="A0A9D1AKS9"/>
<dbReference type="CDD" id="cd01335">
    <property type="entry name" value="Radical_SAM"/>
    <property type="match status" value="1"/>
</dbReference>
<evidence type="ECO:0000313" key="7">
    <source>
        <dbReference type="Proteomes" id="UP000824242"/>
    </source>
</evidence>
<dbReference type="SFLD" id="SFLDS00029">
    <property type="entry name" value="Radical_SAM"/>
    <property type="match status" value="1"/>
</dbReference>
<comment type="caution">
    <text evidence="6">The sequence shown here is derived from an EMBL/GenBank/DDBJ whole genome shotgun (WGS) entry which is preliminary data.</text>
</comment>
<dbReference type="InterPro" id="IPR013785">
    <property type="entry name" value="Aldolase_TIM"/>
</dbReference>
<evidence type="ECO:0000256" key="2">
    <source>
        <dbReference type="ARBA" id="ARBA00022723"/>
    </source>
</evidence>
<dbReference type="Pfam" id="PF04055">
    <property type="entry name" value="Radical_SAM"/>
    <property type="match status" value="1"/>
</dbReference>
<dbReference type="InterPro" id="IPR007197">
    <property type="entry name" value="rSAM"/>
</dbReference>
<dbReference type="InterPro" id="IPR050377">
    <property type="entry name" value="Radical_SAM_PqqE_MftC-like"/>
</dbReference>
<dbReference type="EMBL" id="DVGZ01000015">
    <property type="protein sequence ID" value="HIR46316.1"/>
    <property type="molecule type" value="Genomic_DNA"/>
</dbReference>
<evidence type="ECO:0000313" key="6">
    <source>
        <dbReference type="EMBL" id="HIR46316.1"/>
    </source>
</evidence>
<protein>
    <submittedName>
        <fullName evidence="6">Radical SAM protein</fullName>
    </submittedName>
</protein>
<reference evidence="6" key="1">
    <citation type="submission" date="2020-10" db="EMBL/GenBank/DDBJ databases">
        <authorList>
            <person name="Gilroy R."/>
        </authorList>
    </citation>
    <scope>NUCLEOTIDE SEQUENCE</scope>
    <source>
        <strain evidence="6">ChiSxjej1B13-7958</strain>
    </source>
</reference>
<accession>A0A9D1AKS9</accession>
<dbReference type="GO" id="GO:0051536">
    <property type="term" value="F:iron-sulfur cluster binding"/>
    <property type="evidence" value="ECO:0007669"/>
    <property type="project" value="UniProtKB-KW"/>
</dbReference>
<dbReference type="Proteomes" id="UP000824242">
    <property type="component" value="Unassembled WGS sequence"/>
</dbReference>
<reference evidence="6" key="2">
    <citation type="journal article" date="2021" name="PeerJ">
        <title>Extensive microbial diversity within the chicken gut microbiome revealed by metagenomics and culture.</title>
        <authorList>
            <person name="Gilroy R."/>
            <person name="Ravi A."/>
            <person name="Getino M."/>
            <person name="Pursley I."/>
            <person name="Horton D.L."/>
            <person name="Alikhan N.F."/>
            <person name="Baker D."/>
            <person name="Gharbi K."/>
            <person name="Hall N."/>
            <person name="Watson M."/>
            <person name="Adriaenssens E.M."/>
            <person name="Foster-Nyarko E."/>
            <person name="Jarju S."/>
            <person name="Secka A."/>
            <person name="Antonio M."/>
            <person name="Oren A."/>
            <person name="Chaudhuri R.R."/>
            <person name="La Ragione R."/>
            <person name="Hildebrand F."/>
            <person name="Pallen M.J."/>
        </authorList>
    </citation>
    <scope>NUCLEOTIDE SEQUENCE</scope>
    <source>
        <strain evidence="6">ChiSxjej1B13-7958</strain>
    </source>
</reference>
<keyword evidence="2" id="KW-0479">Metal-binding</keyword>
<sequence length="274" mass="31377">MTTAKILEFFLTTRCTLNCKMCLCAIPYQPIKRDTPKEELFRHFALAFPLYDEIGRVELIGGEPMLHPDLPEIVLELLKYRDKFKKIRITTNGTIVPSPALIDAVHQAQAAGLEFDFLVDDYGPLSHKLSEIRDVLAREHIDCRVDCYTGDDQRGNGWLCYGDFTLREHETEQQLWEKFSHCLCPKLQFHDTHDGVIYSCVYAMTGVLLGKFSLRDGEFVDLKDSSKSDAEKKRILETFLKHPTEACRYCDSFREDSPRFPAAEQLPRGEGSAC</sequence>
<evidence type="ECO:0000256" key="4">
    <source>
        <dbReference type="ARBA" id="ARBA00023014"/>
    </source>
</evidence>
<dbReference type="InterPro" id="IPR058240">
    <property type="entry name" value="rSAM_sf"/>
</dbReference>
<evidence type="ECO:0000256" key="1">
    <source>
        <dbReference type="ARBA" id="ARBA00022691"/>
    </source>
</evidence>
<dbReference type="PANTHER" id="PTHR11228:SF7">
    <property type="entry name" value="PQQA PEPTIDE CYCLASE"/>
    <property type="match status" value="1"/>
</dbReference>
<feature type="domain" description="Radical SAM core" evidence="5">
    <location>
        <begin position="11"/>
        <end position="106"/>
    </location>
</feature>
<proteinExistence type="predicted"/>
<keyword evidence="3" id="KW-0408">Iron</keyword>
<dbReference type="GO" id="GO:0046872">
    <property type="term" value="F:metal ion binding"/>
    <property type="evidence" value="ECO:0007669"/>
    <property type="project" value="UniProtKB-KW"/>
</dbReference>